<accession>A0A183C3M9</accession>
<keyword evidence="1" id="KW-0812">Transmembrane</keyword>
<dbReference type="WBParaSite" id="GPLIN_000747300">
    <property type="protein sequence ID" value="GPLIN_000747300"/>
    <property type="gene ID" value="GPLIN_000747300"/>
</dbReference>
<keyword evidence="1" id="KW-1133">Transmembrane helix</keyword>
<keyword evidence="1" id="KW-0472">Membrane</keyword>
<evidence type="ECO:0000313" key="4">
    <source>
        <dbReference type="WBParaSite" id="GPLIN_000747300"/>
    </source>
</evidence>
<evidence type="ECO:0000256" key="2">
    <source>
        <dbReference type="SAM" id="SignalP"/>
    </source>
</evidence>
<sequence length="163" mass="17589">MVAKCSAFIVQLLSSIVVHHCYVAGGQLGCFETLRYQGGNQNVPAEMKIPLKKWRSSILEENVYIQLCEKDVGCQSLFCEDNYGKELLKNASAVTSSDDLLSKLLFGNDPVNASTTENPVKEASTRGTSVLLLLKPGKKSSAGAVTLSNGLLLVLLFGALFFN</sequence>
<name>A0A183C3M9_GLOPA</name>
<protein>
    <submittedName>
        <fullName evidence="4">MANEC domain-containing protein</fullName>
    </submittedName>
</protein>
<dbReference type="AlphaFoldDB" id="A0A183C3M9"/>
<reference evidence="3" key="1">
    <citation type="submission" date="2014-05" db="EMBL/GenBank/DDBJ databases">
        <title>The genome and life-stage specific transcriptomes of Globodera pallida elucidate key aspects of plant parasitism by a cyst nematode.</title>
        <authorList>
            <person name="Cotton J.A."/>
            <person name="Lilley C.J."/>
            <person name="Jones L.M."/>
            <person name="Kikuchi T."/>
            <person name="Reid A.J."/>
            <person name="Thorpe P."/>
            <person name="Tsai I.J."/>
            <person name="Beasley H."/>
            <person name="Blok V."/>
            <person name="Cock P.J.A."/>
            <person name="Van den Akker S.E."/>
            <person name="Holroyd N."/>
            <person name="Hunt M."/>
            <person name="Mantelin S."/>
            <person name="Naghra H."/>
            <person name="Pain A."/>
            <person name="Palomares-Rius J.E."/>
            <person name="Zarowiecki M."/>
            <person name="Berriman M."/>
            <person name="Jones J.T."/>
            <person name="Urwin P.E."/>
        </authorList>
    </citation>
    <scope>NUCLEOTIDE SEQUENCE [LARGE SCALE GENOMIC DNA]</scope>
    <source>
        <strain evidence="3">Lindley</strain>
    </source>
</reference>
<feature type="signal peptide" evidence="2">
    <location>
        <begin position="1"/>
        <end position="15"/>
    </location>
</feature>
<feature type="transmembrane region" description="Helical" evidence="1">
    <location>
        <begin position="142"/>
        <end position="162"/>
    </location>
</feature>
<dbReference type="Proteomes" id="UP000050741">
    <property type="component" value="Unassembled WGS sequence"/>
</dbReference>
<feature type="chain" id="PRO_5013289152" evidence="2">
    <location>
        <begin position="16"/>
        <end position="163"/>
    </location>
</feature>
<organism evidence="3 4">
    <name type="scientific">Globodera pallida</name>
    <name type="common">Potato cyst nematode worm</name>
    <name type="synonym">Heterodera pallida</name>
    <dbReference type="NCBI Taxonomy" id="36090"/>
    <lineage>
        <taxon>Eukaryota</taxon>
        <taxon>Metazoa</taxon>
        <taxon>Ecdysozoa</taxon>
        <taxon>Nematoda</taxon>
        <taxon>Chromadorea</taxon>
        <taxon>Rhabditida</taxon>
        <taxon>Tylenchina</taxon>
        <taxon>Tylenchomorpha</taxon>
        <taxon>Tylenchoidea</taxon>
        <taxon>Heteroderidae</taxon>
        <taxon>Heteroderinae</taxon>
        <taxon>Globodera</taxon>
    </lineage>
</organism>
<keyword evidence="2" id="KW-0732">Signal</keyword>
<keyword evidence="3" id="KW-1185">Reference proteome</keyword>
<evidence type="ECO:0000256" key="1">
    <source>
        <dbReference type="SAM" id="Phobius"/>
    </source>
</evidence>
<evidence type="ECO:0000313" key="3">
    <source>
        <dbReference type="Proteomes" id="UP000050741"/>
    </source>
</evidence>
<reference evidence="4" key="2">
    <citation type="submission" date="2016-06" db="UniProtKB">
        <authorList>
            <consortium name="WormBaseParasite"/>
        </authorList>
    </citation>
    <scope>IDENTIFICATION</scope>
</reference>
<proteinExistence type="predicted"/>